<name>Q75IT8_ORYSJ</name>
<protein>
    <submittedName>
        <fullName evidence="1">Uncharacterized protein OSJNBb0111K12.3</fullName>
    </submittedName>
</protein>
<accession>Q75IT8</accession>
<organism evidence="1">
    <name type="scientific">Oryza sativa subsp. japonica</name>
    <name type="common">Rice</name>
    <dbReference type="NCBI Taxonomy" id="39947"/>
    <lineage>
        <taxon>Eukaryota</taxon>
        <taxon>Viridiplantae</taxon>
        <taxon>Streptophyta</taxon>
        <taxon>Embryophyta</taxon>
        <taxon>Tracheophyta</taxon>
        <taxon>Spermatophyta</taxon>
        <taxon>Magnoliopsida</taxon>
        <taxon>Liliopsida</taxon>
        <taxon>Poales</taxon>
        <taxon>Poaceae</taxon>
        <taxon>BOP clade</taxon>
        <taxon>Oryzoideae</taxon>
        <taxon>Oryzeae</taxon>
        <taxon>Oryzinae</taxon>
        <taxon>Oryza</taxon>
        <taxon>Oryza sativa</taxon>
    </lineage>
</organism>
<evidence type="ECO:0000313" key="1">
    <source>
        <dbReference type="EMBL" id="AAS79731.1"/>
    </source>
</evidence>
<sequence>MLATHWNSMESDRRIYKYNHCHGYGYGIPSILRLMEYTDMAYLRMYDTSSYMIRKSIRDYGNNPHGSSYQRTQYPMYPVYVYPPSIITTAYNNFHHKFFIKLLAIGSWHISSRRNDYVFNNISVSFDKWKDSFKTEFGLHMHMAKEVDKPLW</sequence>
<reference evidence="1" key="1">
    <citation type="submission" date="2004-04" db="EMBL/GenBank/DDBJ databases">
        <title>Oryza sativa BAC OSJNBb0111K12 genomic sequence.</title>
        <authorList>
            <person name="Chow T.-Y."/>
            <person name="Hsing Y.-I.C."/>
            <person name="Chen C.-S."/>
            <person name="Chen H.-H."/>
            <person name="Liu S.-M."/>
            <person name="Chao Y.-T."/>
            <person name="Lee P.-F."/>
            <person name="Chang S.-J."/>
            <person name="Chen H.-C."/>
            <person name="Chen S.-K."/>
            <person name="Chen T.-R."/>
            <person name="Chen Y.-L."/>
            <person name="Cheng C.-H."/>
            <person name="Chung C.-I."/>
            <person name="Han S.-Y."/>
            <person name="Hsiao S.-H."/>
            <person name="Hsiung J.-N."/>
            <person name="Hsu C.-H."/>
            <person name="Kau P.-I."/>
            <person name="Lee M.-C."/>
            <person name="Leu H.-L."/>
            <person name="Li Y.-F."/>
            <person name="Lin S.-J."/>
            <person name="Lin Y.-C."/>
            <person name="Wu S.-W."/>
            <person name="Yu C.-Y."/>
            <person name="Yu S.-W."/>
            <person name="Wu H.-P."/>
            <person name="Shaw J.-F."/>
        </authorList>
    </citation>
    <scope>NUCLEOTIDE SEQUENCE</scope>
</reference>
<gene>
    <name evidence="1" type="primary">OSJNBb0111K12.3</name>
</gene>
<dbReference type="EMBL" id="AC121366">
    <property type="protein sequence ID" value="AAS79731.1"/>
    <property type="molecule type" value="Genomic_DNA"/>
</dbReference>
<proteinExistence type="predicted"/>
<dbReference type="AlphaFoldDB" id="Q75IT8"/>